<organism evidence="2 3">
    <name type="scientific">Araneus ventricosus</name>
    <name type="common">Orbweaver spider</name>
    <name type="synonym">Epeira ventricosa</name>
    <dbReference type="NCBI Taxonomy" id="182803"/>
    <lineage>
        <taxon>Eukaryota</taxon>
        <taxon>Metazoa</taxon>
        <taxon>Ecdysozoa</taxon>
        <taxon>Arthropoda</taxon>
        <taxon>Chelicerata</taxon>
        <taxon>Arachnida</taxon>
        <taxon>Araneae</taxon>
        <taxon>Araneomorphae</taxon>
        <taxon>Entelegynae</taxon>
        <taxon>Araneoidea</taxon>
        <taxon>Araneidae</taxon>
        <taxon>Araneus</taxon>
    </lineage>
</organism>
<evidence type="ECO:0000256" key="1">
    <source>
        <dbReference type="SAM" id="MobiDB-lite"/>
    </source>
</evidence>
<evidence type="ECO:0000313" key="3">
    <source>
        <dbReference type="Proteomes" id="UP000499080"/>
    </source>
</evidence>
<keyword evidence="3" id="KW-1185">Reference proteome</keyword>
<comment type="caution">
    <text evidence="2">The sequence shown here is derived from an EMBL/GenBank/DDBJ whole genome shotgun (WGS) entry which is preliminary data.</text>
</comment>
<reference evidence="2 3" key="1">
    <citation type="journal article" date="2019" name="Sci. Rep.">
        <title>Orb-weaving spider Araneus ventricosus genome elucidates the spidroin gene catalogue.</title>
        <authorList>
            <person name="Kono N."/>
            <person name="Nakamura H."/>
            <person name="Ohtoshi R."/>
            <person name="Moran D.A.P."/>
            <person name="Shinohara A."/>
            <person name="Yoshida Y."/>
            <person name="Fujiwara M."/>
            <person name="Mori M."/>
            <person name="Tomita M."/>
            <person name="Arakawa K."/>
        </authorList>
    </citation>
    <scope>NUCLEOTIDE SEQUENCE [LARGE SCALE GENOMIC DNA]</scope>
</reference>
<dbReference type="Proteomes" id="UP000499080">
    <property type="component" value="Unassembled WGS sequence"/>
</dbReference>
<name>A0A4Y2HT62_ARAVE</name>
<dbReference type="EMBL" id="BGPR01002152">
    <property type="protein sequence ID" value="GBM68614.1"/>
    <property type="molecule type" value="Genomic_DNA"/>
</dbReference>
<dbReference type="AlphaFoldDB" id="A0A4Y2HT62"/>
<sequence length="86" mass="9304">MIVRTAKSTERDRVTTSHPTELTPRPGEVTGSRQIAKGLPDLSYPAPTGGFMGSGVSINAVNESPFSTYVLTSVQMYVYSYDVSLM</sequence>
<feature type="region of interest" description="Disordered" evidence="1">
    <location>
        <begin position="1"/>
        <end position="34"/>
    </location>
</feature>
<accession>A0A4Y2HT62</accession>
<evidence type="ECO:0000313" key="2">
    <source>
        <dbReference type="EMBL" id="GBM68614.1"/>
    </source>
</evidence>
<gene>
    <name evidence="2" type="ORF">AVEN_106095_1</name>
</gene>
<protein>
    <submittedName>
        <fullName evidence="2">Uncharacterized protein</fullName>
    </submittedName>
</protein>
<proteinExistence type="predicted"/>